<dbReference type="GO" id="GO:0016020">
    <property type="term" value="C:membrane"/>
    <property type="evidence" value="ECO:0007669"/>
    <property type="project" value="UniProtKB-SubCell"/>
</dbReference>
<feature type="transmembrane region" description="Helical" evidence="5">
    <location>
        <begin position="221"/>
        <end position="242"/>
    </location>
</feature>
<dbReference type="OrthoDB" id="6020040at2"/>
<proteinExistence type="predicted"/>
<comment type="subcellular location">
    <subcellularLocation>
        <location evidence="1">Membrane</location>
        <topology evidence="1">Multi-pass membrane protein</topology>
    </subcellularLocation>
</comment>
<dbReference type="InterPro" id="IPR006977">
    <property type="entry name" value="Yip1_dom"/>
</dbReference>
<dbReference type="EMBL" id="VTRV01000053">
    <property type="protein sequence ID" value="TZF90096.1"/>
    <property type="molecule type" value="Genomic_DNA"/>
</dbReference>
<feature type="transmembrane region" description="Helical" evidence="5">
    <location>
        <begin position="101"/>
        <end position="125"/>
    </location>
</feature>
<name>A0A5D8Z6G2_9GAMM</name>
<organism evidence="7 8">
    <name type="scientific">Cognatilysobacter lacus</name>
    <dbReference type="NCBI Taxonomy" id="1643323"/>
    <lineage>
        <taxon>Bacteria</taxon>
        <taxon>Pseudomonadati</taxon>
        <taxon>Pseudomonadota</taxon>
        <taxon>Gammaproteobacteria</taxon>
        <taxon>Lysobacterales</taxon>
        <taxon>Lysobacteraceae</taxon>
        <taxon>Cognatilysobacter</taxon>
    </lineage>
</organism>
<keyword evidence="3 5" id="KW-1133">Transmembrane helix</keyword>
<reference evidence="7 8" key="1">
    <citation type="submission" date="2019-08" db="EMBL/GenBank/DDBJ databases">
        <title>Draft genome sequence of Lysobacter sp. UKS-15.</title>
        <authorList>
            <person name="Im W.-T."/>
        </authorList>
    </citation>
    <scope>NUCLEOTIDE SEQUENCE [LARGE SCALE GENOMIC DNA]</scope>
    <source>
        <strain evidence="7 8">UKS-15</strain>
    </source>
</reference>
<gene>
    <name evidence="7" type="ORF">FW784_06715</name>
</gene>
<keyword evidence="2 5" id="KW-0812">Transmembrane</keyword>
<evidence type="ECO:0000313" key="7">
    <source>
        <dbReference type="EMBL" id="TZF90096.1"/>
    </source>
</evidence>
<dbReference type="Proteomes" id="UP000323164">
    <property type="component" value="Unassembled WGS sequence"/>
</dbReference>
<evidence type="ECO:0000256" key="1">
    <source>
        <dbReference type="ARBA" id="ARBA00004141"/>
    </source>
</evidence>
<sequence>MRWGSHRPTVAAFVLGRARMAQLVDIFLQPSKVFAEQRERPTFLVPFLVFATLTIAFTLAYFFRVDPSWYGDHMFDASRGAMTAKDMARAKSMMPSTHTMGVLGAVGGIVTVALMFAIFGLYYWLASKITGRSLTYKHGLGLTAWSSMPAVLGSIVALVGALTMAPQTGLESLMLTHVDPLLISIPSGQPGHRLAQTADLLQIWTTFLTALGWRVLTRASWMQSAVIALIPLVVVYGIVAVLPG</sequence>
<keyword evidence="4 5" id="KW-0472">Membrane</keyword>
<accession>A0A5D8Z6G2</accession>
<comment type="caution">
    <text evidence="7">The sequence shown here is derived from an EMBL/GenBank/DDBJ whole genome shotgun (WGS) entry which is preliminary data.</text>
</comment>
<keyword evidence="8" id="KW-1185">Reference proteome</keyword>
<feature type="transmembrane region" description="Helical" evidence="5">
    <location>
        <begin position="44"/>
        <end position="63"/>
    </location>
</feature>
<evidence type="ECO:0000256" key="5">
    <source>
        <dbReference type="SAM" id="Phobius"/>
    </source>
</evidence>
<feature type="domain" description="Yip1" evidence="6">
    <location>
        <begin position="25"/>
        <end position="241"/>
    </location>
</feature>
<dbReference type="Pfam" id="PF04893">
    <property type="entry name" value="Yip1"/>
    <property type="match status" value="1"/>
</dbReference>
<evidence type="ECO:0000256" key="4">
    <source>
        <dbReference type="ARBA" id="ARBA00023136"/>
    </source>
</evidence>
<evidence type="ECO:0000256" key="2">
    <source>
        <dbReference type="ARBA" id="ARBA00022692"/>
    </source>
</evidence>
<protein>
    <submittedName>
        <fullName evidence="7">YIP1 family protein</fullName>
    </submittedName>
</protein>
<evidence type="ECO:0000256" key="3">
    <source>
        <dbReference type="ARBA" id="ARBA00022989"/>
    </source>
</evidence>
<feature type="transmembrane region" description="Helical" evidence="5">
    <location>
        <begin position="145"/>
        <end position="165"/>
    </location>
</feature>
<evidence type="ECO:0000259" key="6">
    <source>
        <dbReference type="Pfam" id="PF04893"/>
    </source>
</evidence>
<dbReference type="AlphaFoldDB" id="A0A5D8Z6G2"/>
<evidence type="ECO:0000313" key="8">
    <source>
        <dbReference type="Proteomes" id="UP000323164"/>
    </source>
</evidence>